<sequence>MLYRLGGDTGTGRQCIPWSSIIQGRRHARMDVPLPSPDFWTPPLVNSRGILMTLLLHPSPPALEMEGVSNTSDRHVLAYIFCASADPTHHGFFCIRLHSCSETWGVSMYAIYPKNTVGMLRPDAPNITAAKFLLRLRHNYRQSYPKWTALSFLAVCPSAVADSQAEVVVLVSFGIRKHCTNVFCAGLPIARSQLTGINKAYGYFRRQEFSKLIHTWPGGEFPDRI</sequence>
<dbReference type="EMBL" id="JAULSW010000005">
    <property type="protein sequence ID" value="KAK3381262.1"/>
    <property type="molecule type" value="Genomic_DNA"/>
</dbReference>
<evidence type="ECO:0000313" key="2">
    <source>
        <dbReference type="Proteomes" id="UP001285441"/>
    </source>
</evidence>
<dbReference type="Proteomes" id="UP001285441">
    <property type="component" value="Unassembled WGS sequence"/>
</dbReference>
<reference evidence="1" key="1">
    <citation type="journal article" date="2023" name="Mol. Phylogenet. Evol.">
        <title>Genome-scale phylogeny and comparative genomics of the fungal order Sordariales.</title>
        <authorList>
            <person name="Hensen N."/>
            <person name="Bonometti L."/>
            <person name="Westerberg I."/>
            <person name="Brannstrom I.O."/>
            <person name="Guillou S."/>
            <person name="Cros-Aarteil S."/>
            <person name="Calhoun S."/>
            <person name="Haridas S."/>
            <person name="Kuo A."/>
            <person name="Mondo S."/>
            <person name="Pangilinan J."/>
            <person name="Riley R."/>
            <person name="LaButti K."/>
            <person name="Andreopoulos B."/>
            <person name="Lipzen A."/>
            <person name="Chen C."/>
            <person name="Yan M."/>
            <person name="Daum C."/>
            <person name="Ng V."/>
            <person name="Clum A."/>
            <person name="Steindorff A."/>
            <person name="Ohm R.A."/>
            <person name="Martin F."/>
            <person name="Silar P."/>
            <person name="Natvig D.O."/>
            <person name="Lalanne C."/>
            <person name="Gautier V."/>
            <person name="Ament-Velasquez S.L."/>
            <person name="Kruys A."/>
            <person name="Hutchinson M.I."/>
            <person name="Powell A.J."/>
            <person name="Barry K."/>
            <person name="Miller A.N."/>
            <person name="Grigoriev I.V."/>
            <person name="Debuchy R."/>
            <person name="Gladieux P."/>
            <person name="Hiltunen Thoren M."/>
            <person name="Johannesson H."/>
        </authorList>
    </citation>
    <scope>NUCLEOTIDE SEQUENCE</scope>
    <source>
        <strain evidence="1">CBS 232.78</strain>
    </source>
</reference>
<comment type="caution">
    <text evidence="1">The sequence shown here is derived from an EMBL/GenBank/DDBJ whole genome shotgun (WGS) entry which is preliminary data.</text>
</comment>
<organism evidence="1 2">
    <name type="scientific">Podospora didyma</name>
    <dbReference type="NCBI Taxonomy" id="330526"/>
    <lineage>
        <taxon>Eukaryota</taxon>
        <taxon>Fungi</taxon>
        <taxon>Dikarya</taxon>
        <taxon>Ascomycota</taxon>
        <taxon>Pezizomycotina</taxon>
        <taxon>Sordariomycetes</taxon>
        <taxon>Sordariomycetidae</taxon>
        <taxon>Sordariales</taxon>
        <taxon>Podosporaceae</taxon>
        <taxon>Podospora</taxon>
    </lineage>
</organism>
<reference evidence="1" key="2">
    <citation type="submission" date="2023-06" db="EMBL/GenBank/DDBJ databases">
        <authorList>
            <consortium name="Lawrence Berkeley National Laboratory"/>
            <person name="Haridas S."/>
            <person name="Hensen N."/>
            <person name="Bonometti L."/>
            <person name="Westerberg I."/>
            <person name="Brannstrom I.O."/>
            <person name="Guillou S."/>
            <person name="Cros-Aarteil S."/>
            <person name="Calhoun S."/>
            <person name="Kuo A."/>
            <person name="Mondo S."/>
            <person name="Pangilinan J."/>
            <person name="Riley R."/>
            <person name="LaButti K."/>
            <person name="Andreopoulos B."/>
            <person name="Lipzen A."/>
            <person name="Chen C."/>
            <person name="Yanf M."/>
            <person name="Daum C."/>
            <person name="Ng V."/>
            <person name="Clum A."/>
            <person name="Steindorff A."/>
            <person name="Ohm R."/>
            <person name="Martin F."/>
            <person name="Silar P."/>
            <person name="Natvig D."/>
            <person name="Lalanne C."/>
            <person name="Gautier V."/>
            <person name="Ament-velasquez S.L."/>
            <person name="Kruys A."/>
            <person name="Hutchinson M.I."/>
            <person name="Powell A.J."/>
            <person name="Barry K."/>
            <person name="Miller A.N."/>
            <person name="Grigoriev I.V."/>
            <person name="Debuchy R."/>
            <person name="Gladieux P."/>
            <person name="Thoren M.H."/>
            <person name="Johannesson H."/>
        </authorList>
    </citation>
    <scope>NUCLEOTIDE SEQUENCE</scope>
    <source>
        <strain evidence="1">CBS 232.78</strain>
    </source>
</reference>
<evidence type="ECO:0000313" key="1">
    <source>
        <dbReference type="EMBL" id="KAK3381262.1"/>
    </source>
</evidence>
<proteinExistence type="predicted"/>
<gene>
    <name evidence="1" type="ORF">B0H63DRAFT_560972</name>
</gene>
<name>A0AAE0TVP2_9PEZI</name>
<dbReference type="AlphaFoldDB" id="A0AAE0TVP2"/>
<accession>A0AAE0TVP2</accession>
<keyword evidence="2" id="KW-1185">Reference proteome</keyword>
<protein>
    <submittedName>
        <fullName evidence="1">Uncharacterized protein</fullName>
    </submittedName>
</protein>